<evidence type="ECO:0000256" key="1">
    <source>
        <dbReference type="SAM" id="SignalP"/>
    </source>
</evidence>
<dbReference type="RefSeq" id="WP_121915994.1">
    <property type="nucleotide sequence ID" value="NZ_REFV01000001.1"/>
</dbReference>
<dbReference type="OrthoDB" id="713689at2"/>
<dbReference type="PROSITE" id="PS51257">
    <property type="entry name" value="PROKAR_LIPOPROTEIN"/>
    <property type="match status" value="1"/>
</dbReference>
<name>A0A3M0GIU8_9FLAO</name>
<keyword evidence="3" id="KW-1185">Reference proteome</keyword>
<accession>A0A3M0GIU8</accession>
<feature type="chain" id="PRO_5018283080" evidence="1">
    <location>
        <begin position="22"/>
        <end position="186"/>
    </location>
</feature>
<reference evidence="2 3" key="1">
    <citation type="submission" date="2018-10" db="EMBL/GenBank/DDBJ databases">
        <title>Dokdonia luteus sp. nov., isolated from sea water.</title>
        <authorList>
            <person name="Zhou L.Y."/>
            <person name="Du Z.J."/>
        </authorList>
    </citation>
    <scope>NUCLEOTIDE SEQUENCE [LARGE SCALE GENOMIC DNA]</scope>
    <source>
        <strain evidence="2 3">SH27</strain>
    </source>
</reference>
<protein>
    <submittedName>
        <fullName evidence="2">Type 1 periplasmic binding fold superfamily protein</fullName>
    </submittedName>
</protein>
<evidence type="ECO:0000313" key="2">
    <source>
        <dbReference type="EMBL" id="RMB64198.1"/>
    </source>
</evidence>
<keyword evidence="1" id="KW-0732">Signal</keyword>
<gene>
    <name evidence="2" type="ORF">EAX61_01365</name>
</gene>
<sequence>MKNLKNLLLLGTLAIFTISCGDDDDGTPEVINEEEVITTVRLTLTPDSGSVVTLLAVDSDGEGPNPPVLTVSGSLAANTSYSGDIVFLNETESPAEDITTEVEDEADEHQVFYLASDGLNVTTTYNDTDEDGNPLGLDITVATGDASTGTFTVVLRHEPSKPNDGTLAGAGGETDVQAVFTDVTIE</sequence>
<dbReference type="AlphaFoldDB" id="A0A3M0GIU8"/>
<dbReference type="Proteomes" id="UP000281985">
    <property type="component" value="Unassembled WGS sequence"/>
</dbReference>
<evidence type="ECO:0000313" key="3">
    <source>
        <dbReference type="Proteomes" id="UP000281985"/>
    </source>
</evidence>
<proteinExistence type="predicted"/>
<organism evidence="2 3">
    <name type="scientific">Dokdonia sinensis</name>
    <dbReference type="NCBI Taxonomy" id="2479847"/>
    <lineage>
        <taxon>Bacteria</taxon>
        <taxon>Pseudomonadati</taxon>
        <taxon>Bacteroidota</taxon>
        <taxon>Flavobacteriia</taxon>
        <taxon>Flavobacteriales</taxon>
        <taxon>Flavobacteriaceae</taxon>
        <taxon>Dokdonia</taxon>
    </lineage>
</organism>
<comment type="caution">
    <text evidence="2">The sequence shown here is derived from an EMBL/GenBank/DDBJ whole genome shotgun (WGS) entry which is preliminary data.</text>
</comment>
<dbReference type="EMBL" id="REFV01000001">
    <property type="protein sequence ID" value="RMB64198.1"/>
    <property type="molecule type" value="Genomic_DNA"/>
</dbReference>
<feature type="signal peptide" evidence="1">
    <location>
        <begin position="1"/>
        <end position="21"/>
    </location>
</feature>